<gene>
    <name evidence="2" type="ORF">SSOP1_2355</name>
</gene>
<dbReference type="PATRIC" id="fig|2287.9.peg.2480"/>
<keyword evidence="1" id="KW-0812">Transmembrane</keyword>
<accession>A0A157T3T3</accession>
<evidence type="ECO:0000313" key="3">
    <source>
        <dbReference type="Proteomes" id="UP000076770"/>
    </source>
</evidence>
<name>A0A157T3T3_SACSO</name>
<dbReference type="Proteomes" id="UP000076770">
    <property type="component" value="Chromosome i"/>
</dbReference>
<proteinExistence type="predicted"/>
<dbReference type="AlphaFoldDB" id="A0A157T3T3"/>
<sequence>MICTTIQYLIQLRSYLKNSLCTIYYMSVKFEESSRLLEAIKSMLASATSSILIVTYGIDQEAASEILTKAASGVNTVLVTADKDWARWLKNQAEAYKKDEEKRLYRELRRNETIYTQIIYFTLIISIAIAIIDIILYFMMGTLVYYDVPLSIIAIGFLIYYGIRRRKEALSQISILRESAQNFVQEVGQIRQKIKEKLKIIEIDNQVSFSIVSCDDKTILFSAPLKFSMEKSSVHVVMEISKQLADQLVNLILKIS</sequence>
<keyword evidence="1" id="KW-0472">Membrane</keyword>
<evidence type="ECO:0000256" key="1">
    <source>
        <dbReference type="SAM" id="Phobius"/>
    </source>
</evidence>
<feature type="transmembrane region" description="Helical" evidence="1">
    <location>
        <begin position="144"/>
        <end position="163"/>
    </location>
</feature>
<feature type="transmembrane region" description="Helical" evidence="1">
    <location>
        <begin position="118"/>
        <end position="138"/>
    </location>
</feature>
<protein>
    <submittedName>
        <fullName evidence="2">Uncharacterized protein</fullName>
    </submittedName>
</protein>
<organism evidence="2 3">
    <name type="scientific">Saccharolobus solfataricus</name>
    <name type="common">Sulfolobus solfataricus</name>
    <dbReference type="NCBI Taxonomy" id="2287"/>
    <lineage>
        <taxon>Archaea</taxon>
        <taxon>Thermoproteota</taxon>
        <taxon>Thermoprotei</taxon>
        <taxon>Sulfolobales</taxon>
        <taxon>Sulfolobaceae</taxon>
        <taxon>Saccharolobus</taxon>
    </lineage>
</organism>
<evidence type="ECO:0000313" key="2">
    <source>
        <dbReference type="EMBL" id="SAI85909.1"/>
    </source>
</evidence>
<dbReference type="EMBL" id="LT549890">
    <property type="protein sequence ID" value="SAI85909.1"/>
    <property type="molecule type" value="Genomic_DNA"/>
</dbReference>
<reference evidence="3" key="1">
    <citation type="submission" date="2016-04" db="EMBL/GenBank/DDBJ databases">
        <authorList>
            <person name="Shah S.A."/>
            <person name="Garrett R.A."/>
        </authorList>
    </citation>
    <scope>NUCLEOTIDE SEQUENCE [LARGE SCALE GENOMIC DNA]</scope>
    <source>
        <strain evidence="3">ATCC 35091 / DSM 1616 / JCM 8930 / NBRC 15331 / P1</strain>
    </source>
</reference>
<keyword evidence="1" id="KW-1133">Transmembrane helix</keyword>